<evidence type="ECO:0000313" key="1">
    <source>
        <dbReference type="EMBL" id="MCP3424007.1"/>
    </source>
</evidence>
<evidence type="ECO:0000313" key="2">
    <source>
        <dbReference type="Proteomes" id="UP001204524"/>
    </source>
</evidence>
<reference evidence="1 2" key="1">
    <citation type="submission" date="2022-06" db="EMBL/GenBank/DDBJ databases">
        <authorList>
            <person name="So Y."/>
        </authorList>
    </citation>
    <scope>NUCLEOTIDE SEQUENCE [LARGE SCALE GENOMIC DNA]</scope>
    <source>
        <strain evidence="1 2">STR3</strain>
    </source>
</reference>
<accession>A0ABT1L1U8</accession>
<organism evidence="1 2">
    <name type="scientific">Nocardioides pinisoli</name>
    <dbReference type="NCBI Taxonomy" id="2950279"/>
    <lineage>
        <taxon>Bacteria</taxon>
        <taxon>Bacillati</taxon>
        <taxon>Actinomycetota</taxon>
        <taxon>Actinomycetes</taxon>
        <taxon>Propionibacteriales</taxon>
        <taxon>Nocardioidaceae</taxon>
        <taxon>Nocardioides</taxon>
    </lineage>
</organism>
<dbReference type="RefSeq" id="WP_254183170.1">
    <property type="nucleotide sequence ID" value="NZ_JANARS010000011.1"/>
</dbReference>
<proteinExistence type="predicted"/>
<evidence type="ECO:0008006" key="3">
    <source>
        <dbReference type="Google" id="ProtNLM"/>
    </source>
</evidence>
<keyword evidence="2" id="KW-1185">Reference proteome</keyword>
<dbReference type="Proteomes" id="UP001204524">
    <property type="component" value="Unassembled WGS sequence"/>
</dbReference>
<sequence length="105" mass="10229">MSGGFEVQPQELHTNAGDLLGVAGQVAQAAGAGAAVTALSPQAFGLLCSFFTPPCLAMSAAALGAMVPLEAALVGNAGVVGAIALDFDAADAACAERSDVLKARL</sequence>
<name>A0ABT1L1U8_9ACTN</name>
<comment type="caution">
    <text evidence="1">The sequence shown here is derived from an EMBL/GenBank/DDBJ whole genome shotgun (WGS) entry which is preliminary data.</text>
</comment>
<protein>
    <recommendedName>
        <fullName evidence="3">ESX-1 secretion-associated protein</fullName>
    </recommendedName>
</protein>
<dbReference type="EMBL" id="JANARS010000011">
    <property type="protein sequence ID" value="MCP3424007.1"/>
    <property type="molecule type" value="Genomic_DNA"/>
</dbReference>
<gene>
    <name evidence="1" type="ORF">NCI01_19555</name>
</gene>